<accession>A0ABM9E9P1</accession>
<proteinExistence type="predicted"/>
<feature type="compositionally biased region" description="Gly residues" evidence="1">
    <location>
        <begin position="126"/>
        <end position="137"/>
    </location>
</feature>
<evidence type="ECO:0000256" key="1">
    <source>
        <dbReference type="SAM" id="MobiDB-lite"/>
    </source>
</evidence>
<name>A0ABM9E9P1_9HYPH</name>
<dbReference type="EMBL" id="CAKXZT010000147">
    <property type="protein sequence ID" value="CAH2405915.1"/>
    <property type="molecule type" value="Genomic_DNA"/>
</dbReference>
<dbReference type="Proteomes" id="UP001153050">
    <property type="component" value="Unassembled WGS sequence"/>
</dbReference>
<keyword evidence="2" id="KW-1133">Transmembrane helix</keyword>
<organism evidence="3 4">
    <name type="scientific">Mesorhizobium escarrei</name>
    <dbReference type="NCBI Taxonomy" id="666018"/>
    <lineage>
        <taxon>Bacteria</taxon>
        <taxon>Pseudomonadati</taxon>
        <taxon>Pseudomonadota</taxon>
        <taxon>Alphaproteobacteria</taxon>
        <taxon>Hyphomicrobiales</taxon>
        <taxon>Phyllobacteriaceae</taxon>
        <taxon>Mesorhizobium</taxon>
    </lineage>
</organism>
<keyword evidence="4" id="KW-1185">Reference proteome</keyword>
<feature type="compositionally biased region" description="Basic residues" evidence="1">
    <location>
        <begin position="1"/>
        <end position="12"/>
    </location>
</feature>
<evidence type="ECO:0000256" key="2">
    <source>
        <dbReference type="SAM" id="Phobius"/>
    </source>
</evidence>
<feature type="compositionally biased region" description="Basic and acidic residues" evidence="1">
    <location>
        <begin position="58"/>
        <end position="74"/>
    </location>
</feature>
<dbReference type="Gene3D" id="1.10.287.1490">
    <property type="match status" value="1"/>
</dbReference>
<dbReference type="RefSeq" id="WP_254020606.1">
    <property type="nucleotide sequence ID" value="NZ_CAKXZT010000147.1"/>
</dbReference>
<sequence>MVKTPKMRHSKSRREPVTIELEPGAVSRVADEDAANGRTDEAKAEEAANAAQPEAPEEPVHADQTDIEPWEHAEAAPSAGSDEPAEGGAKSPEGPKPTYPAGSEASANRGFDYSFDDASTKSSGTGASGTGTSGMGTSGTEEAPKETPTGNEDMAAQPKRGGINGIAAGIIGGVIALAAAGGLQFAGLLGAPGGGDLSSGGVSLDGVNSEIASLKSEIAGLKDTAGSNDASAKVDGLSSALDQVKTDVAALKSAIEQGGAGDTAGLAALGDKIRQIETAVAALGQTGNTAAVDLGPLNEKLAGLDAAVKSAGETAKAQDGRLAALEQSVSQLSGKVEEQVGQPKVALAIAASALKAALDRGAPFAAELETFAAISPDAPAIAALRPYAETGVPTRADIATEMPAAASAMVAASEPVDQNAGFLQNLLSSAQSLVKVRPIGAVEGPGAPETVARMEVAVNQGDYATALSEYDRLPEAVKAAGADFAGKLKARIEVEKQVDALIASAMKA</sequence>
<comment type="caution">
    <text evidence="3">The sequence shown here is derived from an EMBL/GenBank/DDBJ whole genome shotgun (WGS) entry which is preliminary data.</text>
</comment>
<evidence type="ECO:0000313" key="3">
    <source>
        <dbReference type="EMBL" id="CAH2405915.1"/>
    </source>
</evidence>
<protein>
    <submittedName>
        <fullName evidence="3">Phage tail protein</fullName>
    </submittedName>
</protein>
<keyword evidence="2" id="KW-0472">Membrane</keyword>
<gene>
    <name evidence="3" type="ORF">MES5069_500011</name>
</gene>
<feature type="transmembrane region" description="Helical" evidence="2">
    <location>
        <begin position="166"/>
        <end position="189"/>
    </location>
</feature>
<evidence type="ECO:0000313" key="4">
    <source>
        <dbReference type="Proteomes" id="UP001153050"/>
    </source>
</evidence>
<keyword evidence="2" id="KW-0812">Transmembrane</keyword>
<feature type="region of interest" description="Disordered" evidence="1">
    <location>
        <begin position="1"/>
        <end position="158"/>
    </location>
</feature>
<reference evidence="3 4" key="1">
    <citation type="submission" date="2022-03" db="EMBL/GenBank/DDBJ databases">
        <authorList>
            <person name="Brunel B."/>
        </authorList>
    </citation>
    <scope>NUCLEOTIDE SEQUENCE [LARGE SCALE GENOMIC DNA]</scope>
    <source>
        <strain evidence="3">STM5069sample</strain>
    </source>
</reference>